<evidence type="ECO:0000313" key="5">
    <source>
        <dbReference type="Proteomes" id="UP001050975"/>
    </source>
</evidence>
<dbReference type="EMBL" id="BLAY01000097">
    <property type="protein sequence ID" value="GET40683.1"/>
    <property type="molecule type" value="Genomic_DNA"/>
</dbReference>
<feature type="chain" id="PRO_5043932337" evidence="2">
    <location>
        <begin position="23"/>
        <end position="951"/>
    </location>
</feature>
<feature type="domain" description="Filamentous haemagglutinin FhaB/tRNA nuclease CdiA-like TPS" evidence="3">
    <location>
        <begin position="27"/>
        <end position="138"/>
    </location>
</feature>
<accession>A0AAV3XEN5</accession>
<dbReference type="SMART" id="SM00912">
    <property type="entry name" value="Haemagg_act"/>
    <property type="match status" value="1"/>
</dbReference>
<name>A0AAV3XEN5_9CYAN</name>
<evidence type="ECO:0000256" key="2">
    <source>
        <dbReference type="SAM" id="SignalP"/>
    </source>
</evidence>
<feature type="compositionally biased region" description="Polar residues" evidence="1">
    <location>
        <begin position="899"/>
        <end position="909"/>
    </location>
</feature>
<organism evidence="4 5">
    <name type="scientific">Microseira wollei NIES-4236</name>
    <dbReference type="NCBI Taxonomy" id="2530354"/>
    <lineage>
        <taxon>Bacteria</taxon>
        <taxon>Bacillati</taxon>
        <taxon>Cyanobacteriota</taxon>
        <taxon>Cyanophyceae</taxon>
        <taxon>Oscillatoriophycideae</taxon>
        <taxon>Aerosakkonematales</taxon>
        <taxon>Aerosakkonemataceae</taxon>
        <taxon>Microseira</taxon>
    </lineage>
</organism>
<dbReference type="AlphaFoldDB" id="A0AAV3XEN5"/>
<evidence type="ECO:0000259" key="3">
    <source>
        <dbReference type="SMART" id="SM00912"/>
    </source>
</evidence>
<feature type="signal peptide" evidence="2">
    <location>
        <begin position="1"/>
        <end position="22"/>
    </location>
</feature>
<dbReference type="Pfam" id="PF05860">
    <property type="entry name" value="TPS"/>
    <property type="match status" value="1"/>
</dbReference>
<dbReference type="InterPro" id="IPR011050">
    <property type="entry name" value="Pectin_lyase_fold/virulence"/>
</dbReference>
<comment type="caution">
    <text evidence="4">The sequence shown here is derived from an EMBL/GenBank/DDBJ whole genome shotgun (WGS) entry which is preliminary data.</text>
</comment>
<dbReference type="InterPro" id="IPR008638">
    <property type="entry name" value="FhaB/CdiA-like_TPS"/>
</dbReference>
<dbReference type="Proteomes" id="UP001050975">
    <property type="component" value="Unassembled WGS sequence"/>
</dbReference>
<feature type="region of interest" description="Disordered" evidence="1">
    <location>
        <begin position="890"/>
        <end position="909"/>
    </location>
</feature>
<dbReference type="SUPFAM" id="SSF51126">
    <property type="entry name" value="Pectin lyase-like"/>
    <property type="match status" value="3"/>
</dbReference>
<protein>
    <submittedName>
        <fullName evidence="4">Filamentous hemagglutinin family outer membrane protein</fullName>
    </submittedName>
</protein>
<dbReference type="Gene3D" id="2.160.20.10">
    <property type="entry name" value="Single-stranded right-handed beta-helix, Pectin lyase-like"/>
    <property type="match status" value="3"/>
</dbReference>
<reference evidence="4" key="1">
    <citation type="submission" date="2019-10" db="EMBL/GenBank/DDBJ databases">
        <title>Draft genome sequece of Microseira wollei NIES-4236.</title>
        <authorList>
            <person name="Yamaguchi H."/>
            <person name="Suzuki S."/>
            <person name="Kawachi M."/>
        </authorList>
    </citation>
    <scope>NUCLEOTIDE SEQUENCE</scope>
    <source>
        <strain evidence="4">NIES-4236</strain>
    </source>
</reference>
<sequence>MKWIASCLLGIGGLALNSSVVAQILPDTTLPNNSVVTPSGNTFTIDGGTTSGGNLFHSFREFSLPTNSEAFFNNAVTIDNIITRVTGGQISNIDGLIRANGKANLFLINPSGIIFGANARLNIRGSFFASTASSIKFGDNLEFSATNPQNPPLLTVNVPIGLQLGTNPGNIVVRQSAGLQVSPNQTIGLIGGNLLLEGGQVKAPAGRIELWSVVNSPVSIVNSNAQLAIDTAQPITNYGDIQLSQQAIVDASGVGGGAIAILGRRISIAEGSQVLTITQGDQPGGNLTIRGSESVQITGANQSQFTAVASDTTGAGAGGNLTVETGQFLLQGTAYLSASNLGTGKAGNLTIRASQGADLVGMGFNSLEQLLTEVLLGQLRPSNRAGGLFAVTANGAPAGDISIVADSLTLQNGVLAFSGTFGNDRATGGNMNIRANSVDIVGSILSSGTTLGSQGAAGNITIDGNQVTIRDGSLVSAPTLGSGRGGDIAINASDFVEISRTLPDAFTPTGIFNNTFGTGAGGDIRVTTGRLIMGEGGVIGANSGGVVASGFITFGGKGGNILIEARDSVELSGAVAVSRERQLQGVVTSGPGTTTFSSSPAGDLTIRTRRLTLADGAGISTATVGSGTGGTLTIEASESVELIGKSEVGGIPSSLVTASGRIDISQLIASGNGGNLTIKTPVLTVRDGATLDVRSFGSGNAGTLTVIADSIRLQNGSSLNATTFAGAGGNIELRSRHLQLLNQSRILTDAKNTDGGNIDIRTDTLAALGNSDITANALRFGGRVTINTQAIFGTQFRTAATPDSDITATSELGPQFSGTVTINTPDVNTAAGLVQLPENVTDQSNQINVGCAATRGNSFTITGRGGLPESPTNPLRGRAIWRDVRNAATATPRANTTAQNPQSKKSNTPVQLVEATGWIINDLGQVELVANLPTQTGVSPEPNCNDLPTLR</sequence>
<gene>
    <name evidence="4" type="ORF">MiSe_54940</name>
</gene>
<proteinExistence type="predicted"/>
<evidence type="ECO:0000256" key="1">
    <source>
        <dbReference type="SAM" id="MobiDB-lite"/>
    </source>
</evidence>
<dbReference type="RefSeq" id="WP_226586731.1">
    <property type="nucleotide sequence ID" value="NZ_BLAY01000097.1"/>
</dbReference>
<keyword evidence="5" id="KW-1185">Reference proteome</keyword>
<evidence type="ECO:0000313" key="4">
    <source>
        <dbReference type="EMBL" id="GET40683.1"/>
    </source>
</evidence>
<dbReference type="NCBIfam" id="TIGR01901">
    <property type="entry name" value="adhes_NPXG"/>
    <property type="match status" value="1"/>
</dbReference>
<keyword evidence="2" id="KW-0732">Signal</keyword>
<dbReference type="InterPro" id="IPR012334">
    <property type="entry name" value="Pectin_lyas_fold"/>
</dbReference>